<dbReference type="RefSeq" id="WP_179421999.1">
    <property type="nucleotide sequence ID" value="NZ_JACCAB010000001.1"/>
</dbReference>
<feature type="region of interest" description="Disordered" evidence="1">
    <location>
        <begin position="1"/>
        <end position="78"/>
    </location>
</feature>
<feature type="compositionally biased region" description="Basic and acidic residues" evidence="1">
    <location>
        <begin position="37"/>
        <end position="47"/>
    </location>
</feature>
<evidence type="ECO:0000256" key="1">
    <source>
        <dbReference type="SAM" id="MobiDB-lite"/>
    </source>
</evidence>
<keyword evidence="3" id="KW-1185">Reference proteome</keyword>
<dbReference type="EMBL" id="JACCAB010000001">
    <property type="protein sequence ID" value="NYG07688.1"/>
    <property type="molecule type" value="Genomic_DNA"/>
</dbReference>
<accession>A0A852WFC1</accession>
<dbReference type="Proteomes" id="UP000573599">
    <property type="component" value="Unassembled WGS sequence"/>
</dbReference>
<protein>
    <submittedName>
        <fullName evidence="2">Uncharacterized protein</fullName>
    </submittedName>
</protein>
<reference evidence="2 3" key="1">
    <citation type="submission" date="2020-07" db="EMBL/GenBank/DDBJ databases">
        <title>Sequencing the genomes of 1000 actinobacteria strains.</title>
        <authorList>
            <person name="Klenk H.-P."/>
        </authorList>
    </citation>
    <scope>NUCLEOTIDE SEQUENCE [LARGE SCALE GENOMIC DNA]</scope>
    <source>
        <strain evidence="2 3">DSM 23987</strain>
    </source>
</reference>
<evidence type="ECO:0000313" key="3">
    <source>
        <dbReference type="Proteomes" id="UP000573599"/>
    </source>
</evidence>
<comment type="caution">
    <text evidence="2">The sequence shown here is derived from an EMBL/GenBank/DDBJ whole genome shotgun (WGS) entry which is preliminary data.</text>
</comment>
<evidence type="ECO:0000313" key="2">
    <source>
        <dbReference type="EMBL" id="NYG07688.1"/>
    </source>
</evidence>
<gene>
    <name evidence="2" type="ORF">BJ986_002175</name>
</gene>
<dbReference type="AlphaFoldDB" id="A0A852WFC1"/>
<organism evidence="2 3">
    <name type="scientific">Pedococcus badiiscoriae</name>
    <dbReference type="NCBI Taxonomy" id="642776"/>
    <lineage>
        <taxon>Bacteria</taxon>
        <taxon>Bacillati</taxon>
        <taxon>Actinomycetota</taxon>
        <taxon>Actinomycetes</taxon>
        <taxon>Micrococcales</taxon>
        <taxon>Intrasporangiaceae</taxon>
        <taxon>Pedococcus</taxon>
    </lineage>
</organism>
<name>A0A852WFC1_9MICO</name>
<proteinExistence type="predicted"/>
<sequence length="78" mass="8102">MTEPSSGVPGEIADADVDAPTTDEPTTVKLDLDEEKLEAWDEIKGDYQIEPGGEPVPNSMDADAVGSDDPAAGESPQS</sequence>